<organism evidence="1 2">
    <name type="scientific">Favolaschia claudopus</name>
    <dbReference type="NCBI Taxonomy" id="2862362"/>
    <lineage>
        <taxon>Eukaryota</taxon>
        <taxon>Fungi</taxon>
        <taxon>Dikarya</taxon>
        <taxon>Basidiomycota</taxon>
        <taxon>Agaricomycotina</taxon>
        <taxon>Agaricomycetes</taxon>
        <taxon>Agaricomycetidae</taxon>
        <taxon>Agaricales</taxon>
        <taxon>Marasmiineae</taxon>
        <taxon>Mycenaceae</taxon>
        <taxon>Favolaschia</taxon>
    </lineage>
</organism>
<sequence length="135" mass="15210">MSHDPALDTPRSWVGLRIASKPSSYDFSQLDLARPSSSPVTNALRRPVRRYHCMVTLLLLRLARLPASTTFTCMIALLPPVPPLRESLDVEADPRRLFSSYTSSFTQTYPPTFSLDFAISHFTFRRRPGSGNLLL</sequence>
<name>A0AAW0BBR6_9AGAR</name>
<gene>
    <name evidence="1" type="ORF">R3P38DRAFT_3195728</name>
</gene>
<protein>
    <submittedName>
        <fullName evidence="1">Uncharacterized protein</fullName>
    </submittedName>
</protein>
<dbReference type="EMBL" id="JAWWNJ010000037">
    <property type="protein sequence ID" value="KAK7022349.1"/>
    <property type="molecule type" value="Genomic_DNA"/>
</dbReference>
<reference evidence="1 2" key="1">
    <citation type="journal article" date="2024" name="J Genomics">
        <title>Draft genome sequencing and assembly of Favolaschia claudopus CIRM-BRFM 2984 isolated from oak limbs.</title>
        <authorList>
            <person name="Navarro D."/>
            <person name="Drula E."/>
            <person name="Chaduli D."/>
            <person name="Cazenave R."/>
            <person name="Ahrendt S."/>
            <person name="Wang J."/>
            <person name="Lipzen A."/>
            <person name="Daum C."/>
            <person name="Barry K."/>
            <person name="Grigoriev I.V."/>
            <person name="Favel A."/>
            <person name="Rosso M.N."/>
            <person name="Martin F."/>
        </authorList>
    </citation>
    <scope>NUCLEOTIDE SEQUENCE [LARGE SCALE GENOMIC DNA]</scope>
    <source>
        <strain evidence="1 2">CIRM-BRFM 2984</strain>
    </source>
</reference>
<evidence type="ECO:0000313" key="2">
    <source>
        <dbReference type="Proteomes" id="UP001362999"/>
    </source>
</evidence>
<evidence type="ECO:0000313" key="1">
    <source>
        <dbReference type="EMBL" id="KAK7022349.1"/>
    </source>
</evidence>
<keyword evidence="2" id="KW-1185">Reference proteome</keyword>
<dbReference type="AlphaFoldDB" id="A0AAW0BBR6"/>
<dbReference type="Proteomes" id="UP001362999">
    <property type="component" value="Unassembled WGS sequence"/>
</dbReference>
<proteinExistence type="predicted"/>
<comment type="caution">
    <text evidence="1">The sequence shown here is derived from an EMBL/GenBank/DDBJ whole genome shotgun (WGS) entry which is preliminary data.</text>
</comment>
<accession>A0AAW0BBR6</accession>